<evidence type="ECO:0000256" key="1">
    <source>
        <dbReference type="ARBA" id="ARBA00023125"/>
    </source>
</evidence>
<proteinExistence type="predicted"/>
<dbReference type="RefSeq" id="WP_257892782.1">
    <property type="nucleotide sequence ID" value="NZ_JAIMBW010000001.1"/>
</dbReference>
<evidence type="ECO:0000259" key="2">
    <source>
        <dbReference type="PROSITE" id="PS50943"/>
    </source>
</evidence>
<evidence type="ECO:0000313" key="4">
    <source>
        <dbReference type="Proteomes" id="UP000693972"/>
    </source>
</evidence>
<dbReference type="SMART" id="SM00530">
    <property type="entry name" value="HTH_XRE"/>
    <property type="match status" value="1"/>
</dbReference>
<reference evidence="3 4" key="1">
    <citation type="submission" date="2021-07" db="EMBL/GenBank/DDBJ databases">
        <title>Karlodiniumbacter phycospheric gen. nov., sp. nov., a phycosphere bacterium isolated from karlodinium veneficum.</title>
        <authorList>
            <person name="Peng Y."/>
            <person name="Jiang L."/>
            <person name="Lee J."/>
        </authorList>
    </citation>
    <scope>NUCLEOTIDE SEQUENCE</scope>
    <source>
        <strain evidence="3 4">N5</strain>
    </source>
</reference>
<name>A0A975TYH8_9RHOB</name>
<dbReference type="CDD" id="cd00093">
    <property type="entry name" value="HTH_XRE"/>
    <property type="match status" value="1"/>
</dbReference>
<dbReference type="SUPFAM" id="SSF47413">
    <property type="entry name" value="lambda repressor-like DNA-binding domains"/>
    <property type="match status" value="1"/>
</dbReference>
<accession>A0A975TYH8</accession>
<dbReference type="Pfam" id="PF01381">
    <property type="entry name" value="HTH_3"/>
    <property type="match status" value="1"/>
</dbReference>
<dbReference type="Proteomes" id="UP000693972">
    <property type="component" value="Unassembled WGS sequence"/>
</dbReference>
<dbReference type="EMBL" id="CP078073">
    <property type="protein sequence ID" value="QXL89760.1"/>
    <property type="molecule type" value="Genomic_DNA"/>
</dbReference>
<organism evidence="3">
    <name type="scientific">Gymnodinialimonas phycosphaerae</name>
    <dbReference type="NCBI Taxonomy" id="2841589"/>
    <lineage>
        <taxon>Bacteria</taxon>
        <taxon>Pseudomonadati</taxon>
        <taxon>Pseudomonadota</taxon>
        <taxon>Alphaproteobacteria</taxon>
        <taxon>Rhodobacterales</taxon>
        <taxon>Paracoccaceae</taxon>
        <taxon>Gymnodinialimonas</taxon>
    </lineage>
</organism>
<gene>
    <name evidence="3" type="ORF">KUL25_09765</name>
</gene>
<dbReference type="PROSITE" id="PS50943">
    <property type="entry name" value="HTH_CROC1"/>
    <property type="match status" value="1"/>
</dbReference>
<feature type="domain" description="HTH cro/C1-type" evidence="2">
    <location>
        <begin position="11"/>
        <end position="65"/>
    </location>
</feature>
<dbReference type="InterPro" id="IPR010982">
    <property type="entry name" value="Lambda_DNA-bd_dom_sf"/>
</dbReference>
<dbReference type="Gene3D" id="1.10.260.40">
    <property type="entry name" value="lambda repressor-like DNA-binding domains"/>
    <property type="match status" value="1"/>
</dbReference>
<dbReference type="InterPro" id="IPR001387">
    <property type="entry name" value="Cro/C1-type_HTH"/>
</dbReference>
<dbReference type="PANTHER" id="PTHR46797:SF1">
    <property type="entry name" value="METHYLPHOSPHONATE SYNTHASE"/>
    <property type="match status" value="1"/>
</dbReference>
<dbReference type="PANTHER" id="PTHR46797">
    <property type="entry name" value="HTH-TYPE TRANSCRIPTIONAL REGULATOR"/>
    <property type="match status" value="1"/>
</dbReference>
<dbReference type="AlphaFoldDB" id="A0A975TYH8"/>
<keyword evidence="1" id="KW-0238">DNA-binding</keyword>
<protein>
    <submittedName>
        <fullName evidence="3">Helix-turn-helix domain-containing protein</fullName>
    </submittedName>
</protein>
<sequence length="109" mass="12080">MDLKQEIGSRVKAARKMRGMTQAALAEAIDMSFETVSNLERGKTAPNFNTLSDIAAALDVELKFFFDYEPNNTSKLRSRLISELSATTLEVDDDKLALIADLAKVVARR</sequence>
<evidence type="ECO:0000313" key="3">
    <source>
        <dbReference type="EMBL" id="QXL89760.1"/>
    </source>
</evidence>
<dbReference type="InterPro" id="IPR050807">
    <property type="entry name" value="TransReg_Diox_bact_type"/>
</dbReference>
<keyword evidence="4" id="KW-1185">Reference proteome</keyword>
<dbReference type="GO" id="GO:0005829">
    <property type="term" value="C:cytosol"/>
    <property type="evidence" value="ECO:0007669"/>
    <property type="project" value="TreeGrafter"/>
</dbReference>
<dbReference type="GO" id="GO:0003700">
    <property type="term" value="F:DNA-binding transcription factor activity"/>
    <property type="evidence" value="ECO:0007669"/>
    <property type="project" value="TreeGrafter"/>
</dbReference>
<dbReference type="EMBL" id="JAIMBW010000001">
    <property type="protein sequence ID" value="MBY4893049.1"/>
    <property type="molecule type" value="Genomic_DNA"/>
</dbReference>
<dbReference type="GO" id="GO:0003677">
    <property type="term" value="F:DNA binding"/>
    <property type="evidence" value="ECO:0007669"/>
    <property type="project" value="UniProtKB-KW"/>
</dbReference>